<dbReference type="InterPro" id="IPR014748">
    <property type="entry name" value="Enoyl-CoA_hydra_C"/>
</dbReference>
<dbReference type="PANTHER" id="PTHR11941:SF54">
    <property type="entry name" value="ENOYL-COA HYDRATASE, MITOCHONDRIAL"/>
    <property type="match status" value="1"/>
</dbReference>
<dbReference type="InterPro" id="IPR029045">
    <property type="entry name" value="ClpP/crotonase-like_dom_sf"/>
</dbReference>
<protein>
    <recommendedName>
        <fullName evidence="6">Probable enoyl-CoA hydratase, mitochondrial</fullName>
        <ecNumber evidence="2">4.2.1.17</ecNumber>
    </recommendedName>
</protein>
<dbReference type="PANTHER" id="PTHR11941">
    <property type="entry name" value="ENOYL-COA HYDRATASE-RELATED"/>
    <property type="match status" value="1"/>
</dbReference>
<dbReference type="EMBL" id="BRXY01000534">
    <property type="protein sequence ID" value="GMH98759.1"/>
    <property type="molecule type" value="Genomic_DNA"/>
</dbReference>
<dbReference type="Gene3D" id="3.90.226.10">
    <property type="entry name" value="2-enoyl-CoA Hydratase, Chain A, domain 1"/>
    <property type="match status" value="1"/>
</dbReference>
<gene>
    <name evidence="8" type="ORF">TrST_g11130</name>
</gene>
<dbReference type="GO" id="GO:0006635">
    <property type="term" value="P:fatty acid beta-oxidation"/>
    <property type="evidence" value="ECO:0007669"/>
    <property type="project" value="TreeGrafter"/>
</dbReference>
<keyword evidence="5" id="KW-0456">Lyase</keyword>
<evidence type="ECO:0000313" key="9">
    <source>
        <dbReference type="Proteomes" id="UP001165085"/>
    </source>
</evidence>
<dbReference type="Gene3D" id="1.10.12.10">
    <property type="entry name" value="Lyase 2-enoyl-coa Hydratase, Chain A, domain 2"/>
    <property type="match status" value="1"/>
</dbReference>
<comment type="similarity">
    <text evidence="1 7">Belongs to the enoyl-CoA hydratase/isomerase family.</text>
</comment>
<dbReference type="InterPro" id="IPR018376">
    <property type="entry name" value="Enoyl-CoA_hyd/isom_CS"/>
</dbReference>
<sequence length="286" mass="30981">MLSSLRRLPVHRSLSAFRGLSTSVPELKTSYDNIIVSTPAPGVALLQLNRPKALNALCDALLDDLIHASTHFDKSEECGCIVITGSDKAFAAGADIKEMATREFAEVYSQNMFKQWGSIAAIETPTIAAVNGFALGGGCELAMMCDIMVAGDKAKFGQPEINLGVIPGCGGTQRLIRAVGKSKAMEMCLTGNMIDAERAERDGLVARVYPAEELVDQAVKMASKIASKSQIACKAAKETVNASYEMSMEEGLRLERRIFHSLFATKDQKEGMAAFVEKRDAKWEHK</sequence>
<dbReference type="GO" id="GO:0004300">
    <property type="term" value="F:enoyl-CoA hydratase activity"/>
    <property type="evidence" value="ECO:0007669"/>
    <property type="project" value="UniProtKB-EC"/>
</dbReference>
<evidence type="ECO:0000256" key="1">
    <source>
        <dbReference type="ARBA" id="ARBA00005254"/>
    </source>
</evidence>
<evidence type="ECO:0000256" key="5">
    <source>
        <dbReference type="ARBA" id="ARBA00023239"/>
    </source>
</evidence>
<keyword evidence="4" id="KW-0443">Lipid metabolism</keyword>
<dbReference type="InterPro" id="IPR001753">
    <property type="entry name" value="Enoyl-CoA_hydra/iso"/>
</dbReference>
<dbReference type="FunFam" id="3.90.226.10:FF:000019">
    <property type="entry name" value="Enoyl-CoA hydratase, mitochondrial"/>
    <property type="match status" value="1"/>
</dbReference>
<comment type="caution">
    <text evidence="8">The sequence shown here is derived from an EMBL/GenBank/DDBJ whole genome shotgun (WGS) entry which is preliminary data.</text>
</comment>
<dbReference type="GO" id="GO:0005739">
    <property type="term" value="C:mitochondrion"/>
    <property type="evidence" value="ECO:0007669"/>
    <property type="project" value="TreeGrafter"/>
</dbReference>
<dbReference type="PROSITE" id="PS00166">
    <property type="entry name" value="ENOYL_COA_HYDRATASE"/>
    <property type="match status" value="1"/>
</dbReference>
<name>A0A9W7BXQ5_9STRA</name>
<accession>A0A9W7BXQ5</accession>
<dbReference type="FunFam" id="1.10.12.10:FF:000001">
    <property type="entry name" value="Probable enoyl-CoA hydratase, mitochondrial"/>
    <property type="match status" value="1"/>
</dbReference>
<keyword evidence="9" id="KW-1185">Reference proteome</keyword>
<evidence type="ECO:0000256" key="7">
    <source>
        <dbReference type="RuleBase" id="RU003707"/>
    </source>
</evidence>
<dbReference type="Proteomes" id="UP001165085">
    <property type="component" value="Unassembled WGS sequence"/>
</dbReference>
<dbReference type="Pfam" id="PF00378">
    <property type="entry name" value="ECH_1"/>
    <property type="match status" value="1"/>
</dbReference>
<evidence type="ECO:0000313" key="8">
    <source>
        <dbReference type="EMBL" id="GMH98759.1"/>
    </source>
</evidence>
<organism evidence="8 9">
    <name type="scientific">Triparma strigata</name>
    <dbReference type="NCBI Taxonomy" id="1606541"/>
    <lineage>
        <taxon>Eukaryota</taxon>
        <taxon>Sar</taxon>
        <taxon>Stramenopiles</taxon>
        <taxon>Ochrophyta</taxon>
        <taxon>Bolidophyceae</taxon>
        <taxon>Parmales</taxon>
        <taxon>Triparmaceae</taxon>
        <taxon>Triparma</taxon>
    </lineage>
</organism>
<dbReference type="EC" id="4.2.1.17" evidence="2"/>
<dbReference type="CDD" id="cd06558">
    <property type="entry name" value="crotonase-like"/>
    <property type="match status" value="1"/>
</dbReference>
<dbReference type="OrthoDB" id="2018133at2759"/>
<evidence type="ECO:0000256" key="3">
    <source>
        <dbReference type="ARBA" id="ARBA00022832"/>
    </source>
</evidence>
<reference evidence="9" key="1">
    <citation type="journal article" date="2023" name="Commun. Biol.">
        <title>Genome analysis of Parmales, the sister group of diatoms, reveals the evolutionary specialization of diatoms from phago-mixotrophs to photoautotrophs.</title>
        <authorList>
            <person name="Ban H."/>
            <person name="Sato S."/>
            <person name="Yoshikawa S."/>
            <person name="Yamada K."/>
            <person name="Nakamura Y."/>
            <person name="Ichinomiya M."/>
            <person name="Sato N."/>
            <person name="Blanc-Mathieu R."/>
            <person name="Endo H."/>
            <person name="Kuwata A."/>
            <person name="Ogata H."/>
        </authorList>
    </citation>
    <scope>NUCLEOTIDE SEQUENCE [LARGE SCALE GENOMIC DNA]</scope>
    <source>
        <strain evidence="9">NIES 3701</strain>
    </source>
</reference>
<dbReference type="SUPFAM" id="SSF52096">
    <property type="entry name" value="ClpP/crotonase"/>
    <property type="match status" value="1"/>
</dbReference>
<dbReference type="AlphaFoldDB" id="A0A9W7BXQ5"/>
<evidence type="ECO:0000256" key="2">
    <source>
        <dbReference type="ARBA" id="ARBA00012076"/>
    </source>
</evidence>
<proteinExistence type="inferred from homology"/>
<evidence type="ECO:0000256" key="6">
    <source>
        <dbReference type="ARBA" id="ARBA00073937"/>
    </source>
</evidence>
<evidence type="ECO:0000256" key="4">
    <source>
        <dbReference type="ARBA" id="ARBA00023098"/>
    </source>
</evidence>
<keyword evidence="3" id="KW-0276">Fatty acid metabolism</keyword>